<gene>
    <name evidence="2" type="ORF">ACD_4C00326G0001</name>
</gene>
<comment type="caution">
    <text evidence="2">The sequence shown here is derived from an EMBL/GenBank/DDBJ whole genome shotgun (WGS) entry which is preliminary data.</text>
</comment>
<dbReference type="Gene3D" id="3.30.2010.10">
    <property type="entry name" value="Metalloproteases ('zincins'), catalytic domain"/>
    <property type="match status" value="1"/>
</dbReference>
<accession>K2F5G3</accession>
<sequence>MFPDKINIKNETIPIFLNKSINRKRTLSFKITDLWLTIKSPLKINETKVYEILIKRSEWIHKNWIKQINLKNDLINHSKSESFFYKWEICNAESIKSYGFTDFNYSDLNIWYKKQASQFLISETNNLAQINNLKLNNIYIKKYKRKYWQCRWNDIFLNYEIIKLPVQLIKHIILHELSHLKHKNHSKNFWDFLKSLDKDFLINKKSLSEKGWFILNS</sequence>
<dbReference type="InterPro" id="IPR002725">
    <property type="entry name" value="YgjP-like_metallopeptidase"/>
</dbReference>
<dbReference type="PANTHER" id="PTHR30399">
    <property type="entry name" value="UNCHARACTERIZED PROTEIN YGJP"/>
    <property type="match status" value="1"/>
</dbReference>
<evidence type="ECO:0000259" key="1">
    <source>
        <dbReference type="Pfam" id="PF01863"/>
    </source>
</evidence>
<proteinExistence type="predicted"/>
<dbReference type="CDD" id="cd07344">
    <property type="entry name" value="M48_yhfN_like"/>
    <property type="match status" value="1"/>
</dbReference>
<dbReference type="Pfam" id="PF01863">
    <property type="entry name" value="YgjP-like"/>
    <property type="match status" value="1"/>
</dbReference>
<dbReference type="PANTHER" id="PTHR30399:SF1">
    <property type="entry name" value="UTP PYROPHOSPHATASE"/>
    <property type="match status" value="1"/>
</dbReference>
<evidence type="ECO:0000313" key="2">
    <source>
        <dbReference type="EMBL" id="EKE26331.1"/>
    </source>
</evidence>
<organism evidence="2">
    <name type="scientific">uncultured bacterium</name>
    <name type="common">gcode 4</name>
    <dbReference type="NCBI Taxonomy" id="1234023"/>
    <lineage>
        <taxon>Bacteria</taxon>
        <taxon>environmental samples</taxon>
    </lineage>
</organism>
<protein>
    <recommendedName>
        <fullName evidence="1">YgjP-like metallopeptidase domain-containing protein</fullName>
    </recommendedName>
</protein>
<feature type="domain" description="YgjP-like metallopeptidase" evidence="1">
    <location>
        <begin position="108"/>
        <end position="209"/>
    </location>
</feature>
<name>K2F5G3_9BACT</name>
<dbReference type="AlphaFoldDB" id="K2F5G3"/>
<dbReference type="EMBL" id="AMFJ01000842">
    <property type="protein sequence ID" value="EKE26331.1"/>
    <property type="molecule type" value="Genomic_DNA"/>
</dbReference>
<reference evidence="2" key="1">
    <citation type="journal article" date="2012" name="Science">
        <title>Fermentation, hydrogen, and sulfur metabolism in multiple uncultivated bacterial phyla.</title>
        <authorList>
            <person name="Wrighton K.C."/>
            <person name="Thomas B.C."/>
            <person name="Sharon I."/>
            <person name="Miller C.S."/>
            <person name="Castelle C.J."/>
            <person name="VerBerkmoes N.C."/>
            <person name="Wilkins M.J."/>
            <person name="Hettich R.L."/>
            <person name="Lipton M.S."/>
            <person name="Williams K.H."/>
            <person name="Long P.E."/>
            <person name="Banfield J.F."/>
        </authorList>
    </citation>
    <scope>NUCLEOTIDE SEQUENCE [LARGE SCALE GENOMIC DNA]</scope>
</reference>
<dbReference type="InterPro" id="IPR053136">
    <property type="entry name" value="UTP_pyrophosphatase-like"/>
</dbReference>